<sequence length="75" mass="8543">MYTTPSRPSRAATVALATPCWPAPVSAMMRFLPIRAASRAWPMVLLILCAPVWFRSSRLSRICAPPTWSLRRWAW</sequence>
<gene>
    <name evidence="1" type="ORF">G6F50_018521</name>
</gene>
<reference evidence="1 2" key="1">
    <citation type="journal article" date="2020" name="Microb. Genom.">
        <title>Genetic diversity of clinical and environmental Mucorales isolates obtained from an investigation of mucormycosis cases among solid organ transplant recipients.</title>
        <authorList>
            <person name="Nguyen M.H."/>
            <person name="Kaul D."/>
            <person name="Muto C."/>
            <person name="Cheng S.J."/>
            <person name="Richter R.A."/>
            <person name="Bruno V.M."/>
            <person name="Liu G."/>
            <person name="Beyhan S."/>
            <person name="Sundermann A.J."/>
            <person name="Mounaud S."/>
            <person name="Pasculle A.W."/>
            <person name="Nierman W.C."/>
            <person name="Driscoll E."/>
            <person name="Cumbie R."/>
            <person name="Clancy C.J."/>
            <person name="Dupont C.L."/>
        </authorList>
    </citation>
    <scope>NUCLEOTIDE SEQUENCE [LARGE SCALE GENOMIC DNA]</scope>
    <source>
        <strain evidence="1 2">GL24</strain>
    </source>
</reference>
<name>A0A9P7BY83_9FUNG</name>
<dbReference type="EMBL" id="JAANIU010019390">
    <property type="protein sequence ID" value="KAG1524523.1"/>
    <property type="molecule type" value="Genomic_DNA"/>
</dbReference>
<dbReference type="AlphaFoldDB" id="A0A9P7BY83"/>
<evidence type="ECO:0000313" key="2">
    <source>
        <dbReference type="Proteomes" id="UP000740926"/>
    </source>
</evidence>
<evidence type="ECO:0000313" key="1">
    <source>
        <dbReference type="EMBL" id="KAG1524523.1"/>
    </source>
</evidence>
<keyword evidence="2" id="KW-1185">Reference proteome</keyword>
<organism evidence="1 2">
    <name type="scientific">Rhizopus delemar</name>
    <dbReference type="NCBI Taxonomy" id="936053"/>
    <lineage>
        <taxon>Eukaryota</taxon>
        <taxon>Fungi</taxon>
        <taxon>Fungi incertae sedis</taxon>
        <taxon>Mucoromycota</taxon>
        <taxon>Mucoromycotina</taxon>
        <taxon>Mucoromycetes</taxon>
        <taxon>Mucorales</taxon>
        <taxon>Mucorineae</taxon>
        <taxon>Rhizopodaceae</taxon>
        <taxon>Rhizopus</taxon>
    </lineage>
</organism>
<protein>
    <submittedName>
        <fullName evidence="1">Uncharacterized protein</fullName>
    </submittedName>
</protein>
<dbReference type="Proteomes" id="UP000740926">
    <property type="component" value="Unassembled WGS sequence"/>
</dbReference>
<comment type="caution">
    <text evidence="1">The sequence shown here is derived from an EMBL/GenBank/DDBJ whole genome shotgun (WGS) entry which is preliminary data.</text>
</comment>
<accession>A0A9P7BY83</accession>
<proteinExistence type="predicted"/>